<dbReference type="GO" id="GO:0004519">
    <property type="term" value="F:endonuclease activity"/>
    <property type="evidence" value="ECO:0007669"/>
    <property type="project" value="UniProtKB-KW"/>
</dbReference>
<dbReference type="CDD" id="cd01038">
    <property type="entry name" value="Endonuclease_DUF559"/>
    <property type="match status" value="1"/>
</dbReference>
<dbReference type="EMBL" id="LATL02000237">
    <property type="protein sequence ID" value="KKD35338.1"/>
    <property type="molecule type" value="Genomic_DNA"/>
</dbReference>
<keyword evidence="2" id="KW-0540">Nuclease</keyword>
<protein>
    <submittedName>
        <fullName evidence="2">Endonuclease</fullName>
    </submittedName>
</protein>
<feature type="domain" description="DUF559" evidence="1">
    <location>
        <begin position="17"/>
        <end position="119"/>
    </location>
</feature>
<dbReference type="SUPFAM" id="SSF52980">
    <property type="entry name" value="Restriction endonuclease-like"/>
    <property type="match status" value="1"/>
</dbReference>
<reference evidence="2 3" key="1">
    <citation type="submission" date="2015-06" db="EMBL/GenBank/DDBJ databases">
        <title>Draft genome assembly of filamentous brackish cyanobacterium Limnoraphis robusta strain CS-951.</title>
        <authorList>
            <person name="Willis A."/>
            <person name="Parks M."/>
            <person name="Burford M.A."/>
        </authorList>
    </citation>
    <scope>NUCLEOTIDE SEQUENCE [LARGE SCALE GENOMIC DNA]</scope>
    <source>
        <strain evidence="2 3">CS-951</strain>
    </source>
</reference>
<accession>A0A0F5Y990</accession>
<dbReference type="InterPro" id="IPR047216">
    <property type="entry name" value="Endonuclease_DUF559_bact"/>
</dbReference>
<dbReference type="Gene3D" id="3.40.960.10">
    <property type="entry name" value="VSR Endonuclease"/>
    <property type="match status" value="1"/>
</dbReference>
<dbReference type="InterPro" id="IPR007569">
    <property type="entry name" value="DUF559"/>
</dbReference>
<gene>
    <name evidence="2" type="ORF">WN50_25860</name>
</gene>
<dbReference type="PATRIC" id="fig|1637645.4.peg.4691"/>
<organism evidence="2 3">
    <name type="scientific">Limnoraphis robusta CS-951</name>
    <dbReference type="NCBI Taxonomy" id="1637645"/>
    <lineage>
        <taxon>Bacteria</taxon>
        <taxon>Bacillati</taxon>
        <taxon>Cyanobacteriota</taxon>
        <taxon>Cyanophyceae</taxon>
        <taxon>Oscillatoriophycideae</taxon>
        <taxon>Oscillatoriales</taxon>
        <taxon>Sirenicapillariaceae</taxon>
        <taxon>Limnoraphis</taxon>
    </lineage>
</organism>
<comment type="caution">
    <text evidence="2">The sequence shown here is derived from an EMBL/GenBank/DDBJ whole genome shotgun (WGS) entry which is preliminary data.</text>
</comment>
<name>A0A0F5Y990_9CYAN</name>
<dbReference type="OrthoDB" id="9798754at2"/>
<sequence length="127" mass="14874">MTKLNTSDFHLPYDRNLVARAKELRKNMTAAEKKLWYGYLRTFKFRILRQRPIAHFIVDFYCPHLKLVIEIDGESHFTKEGKDSDSERTSILKGYGLRVIRFTNQQVLFEFEGVCQVIKGLIPPSPP</sequence>
<evidence type="ECO:0000259" key="1">
    <source>
        <dbReference type="Pfam" id="PF04480"/>
    </source>
</evidence>
<dbReference type="PANTHER" id="PTHR38590">
    <property type="entry name" value="BLL0828 PROTEIN"/>
    <property type="match status" value="1"/>
</dbReference>
<dbReference type="PANTHER" id="PTHR38590:SF1">
    <property type="entry name" value="BLL0828 PROTEIN"/>
    <property type="match status" value="1"/>
</dbReference>
<dbReference type="RefSeq" id="WP_046281489.1">
    <property type="nucleotide sequence ID" value="NZ_LATL02000237.1"/>
</dbReference>
<keyword evidence="2" id="KW-0378">Hydrolase</keyword>
<evidence type="ECO:0000313" key="2">
    <source>
        <dbReference type="EMBL" id="KKD35338.1"/>
    </source>
</evidence>
<dbReference type="Pfam" id="PF04480">
    <property type="entry name" value="DUF559"/>
    <property type="match status" value="1"/>
</dbReference>
<proteinExistence type="predicted"/>
<dbReference type="Proteomes" id="UP000033607">
    <property type="component" value="Unassembled WGS sequence"/>
</dbReference>
<keyword evidence="2" id="KW-0255">Endonuclease</keyword>
<dbReference type="InterPro" id="IPR011335">
    <property type="entry name" value="Restrct_endonuc-II-like"/>
</dbReference>
<evidence type="ECO:0000313" key="3">
    <source>
        <dbReference type="Proteomes" id="UP000033607"/>
    </source>
</evidence>
<dbReference type="AlphaFoldDB" id="A0A0F5Y990"/>